<feature type="transmembrane region" description="Helical" evidence="5">
    <location>
        <begin position="63"/>
        <end position="86"/>
    </location>
</feature>
<dbReference type="PROSITE" id="PS00216">
    <property type="entry name" value="SUGAR_TRANSPORT_1"/>
    <property type="match status" value="1"/>
</dbReference>
<comment type="subcellular location">
    <subcellularLocation>
        <location evidence="1">Membrane</location>
        <topology evidence="1">Multi-pass membrane protein</topology>
    </subcellularLocation>
</comment>
<accession>A0ABZ0J9B2</accession>
<name>A0ABZ0J9B2_9BURK</name>
<feature type="transmembrane region" description="Helical" evidence="5">
    <location>
        <begin position="390"/>
        <end position="414"/>
    </location>
</feature>
<dbReference type="InterPro" id="IPR005829">
    <property type="entry name" value="Sugar_transporter_CS"/>
</dbReference>
<evidence type="ECO:0000313" key="8">
    <source>
        <dbReference type="Proteomes" id="UP001303211"/>
    </source>
</evidence>
<feature type="transmembrane region" description="Helical" evidence="5">
    <location>
        <begin position="93"/>
        <end position="112"/>
    </location>
</feature>
<feature type="transmembrane region" description="Helical" evidence="5">
    <location>
        <begin position="28"/>
        <end position="51"/>
    </location>
</feature>
<evidence type="ECO:0000313" key="7">
    <source>
        <dbReference type="EMBL" id="WOO33483.1"/>
    </source>
</evidence>
<evidence type="ECO:0000256" key="1">
    <source>
        <dbReference type="ARBA" id="ARBA00004141"/>
    </source>
</evidence>
<evidence type="ECO:0000256" key="4">
    <source>
        <dbReference type="ARBA" id="ARBA00023136"/>
    </source>
</evidence>
<dbReference type="PANTHER" id="PTHR23508:SF10">
    <property type="entry name" value="CARBOXYLIC ACID TRANSPORTER PROTEIN HOMOLOG"/>
    <property type="match status" value="1"/>
</dbReference>
<gene>
    <name evidence="7" type="ORF">P4826_05225</name>
</gene>
<organism evidence="7 8">
    <name type="scientific">Diaphorobacter limosus</name>
    <dbReference type="NCBI Taxonomy" id="3036128"/>
    <lineage>
        <taxon>Bacteria</taxon>
        <taxon>Pseudomonadati</taxon>
        <taxon>Pseudomonadota</taxon>
        <taxon>Betaproteobacteria</taxon>
        <taxon>Burkholderiales</taxon>
        <taxon>Comamonadaceae</taxon>
        <taxon>Diaphorobacter</taxon>
    </lineage>
</organism>
<dbReference type="InterPro" id="IPR020846">
    <property type="entry name" value="MFS_dom"/>
</dbReference>
<keyword evidence="8" id="KW-1185">Reference proteome</keyword>
<keyword evidence="4 5" id="KW-0472">Membrane</keyword>
<dbReference type="Proteomes" id="UP001303211">
    <property type="component" value="Chromosome"/>
</dbReference>
<dbReference type="InterPro" id="IPR036259">
    <property type="entry name" value="MFS_trans_sf"/>
</dbReference>
<dbReference type="SUPFAM" id="SSF103473">
    <property type="entry name" value="MFS general substrate transporter"/>
    <property type="match status" value="1"/>
</dbReference>
<reference evidence="7 8" key="1">
    <citation type="submission" date="2023-03" db="EMBL/GenBank/DDBJ databases">
        <title>Diaphorobacter basophil sp. nov., isolated from a sewage-treatment plant.</title>
        <authorList>
            <person name="Yang K."/>
        </authorList>
    </citation>
    <scope>NUCLEOTIDE SEQUENCE [LARGE SCALE GENOMIC DNA]</scope>
    <source>
        <strain evidence="7 8">Y-1</strain>
    </source>
</reference>
<evidence type="ECO:0000256" key="5">
    <source>
        <dbReference type="SAM" id="Phobius"/>
    </source>
</evidence>
<keyword evidence="2 5" id="KW-0812">Transmembrane</keyword>
<feature type="transmembrane region" description="Helical" evidence="5">
    <location>
        <begin position="353"/>
        <end position="378"/>
    </location>
</feature>
<dbReference type="Gene3D" id="1.20.1250.20">
    <property type="entry name" value="MFS general substrate transporter like domains"/>
    <property type="match status" value="1"/>
</dbReference>
<sequence>MSHAHSAAAVDIGRTLDHGPFSSLQKMVVLMAALSIILDGFDGQLIGFAIPVMMKEWGIARSAFAPAVATGLVGMAIGSAFAGYMADRIGRRLVIAASVALFGATTIAIGFAPNIDAITVLRFIAGLGIGGALPSASTLTAEFTPLKYRTVAVTGTIVSYPLGGMLAGLFASFVLPTLGWRAMFWIGGALPLAYSFFLLARLPESPRLMARHSAQWPQLRTLLARMQRPTAADAPFVDAVEQAAGQKQNAGFGALFKDGLARDTLAIWMGFFMVMLASYSAFSWLPSMLTAEGLPVSMASSGLTAYNLGGVLGALGCAWAMSRFGSRWPLALACAGAAASALALKGVDFHQDASLLMLGLGVHGMFVNGVQAPMYALCAHVYATHIRATGTAAGLAFGRLGAILSSFAGAAIITSNGAQGYLSLLGYAMLAALVALFLVKHHIRGRRAADTPSTNAKAA</sequence>
<dbReference type="PANTHER" id="PTHR23508">
    <property type="entry name" value="CARBOXYLIC ACID TRANSPORTER PROTEIN HOMOLOG"/>
    <property type="match status" value="1"/>
</dbReference>
<feature type="transmembrane region" description="Helical" evidence="5">
    <location>
        <begin position="305"/>
        <end position="321"/>
    </location>
</feature>
<feature type="transmembrane region" description="Helical" evidence="5">
    <location>
        <begin position="182"/>
        <end position="202"/>
    </location>
</feature>
<feature type="domain" description="Major facilitator superfamily (MFS) profile" evidence="6">
    <location>
        <begin position="28"/>
        <end position="443"/>
    </location>
</feature>
<dbReference type="Pfam" id="PF07690">
    <property type="entry name" value="MFS_1"/>
    <property type="match status" value="1"/>
</dbReference>
<dbReference type="EMBL" id="CP136921">
    <property type="protein sequence ID" value="WOO33483.1"/>
    <property type="molecule type" value="Genomic_DNA"/>
</dbReference>
<proteinExistence type="predicted"/>
<feature type="transmembrane region" description="Helical" evidence="5">
    <location>
        <begin position="265"/>
        <end position="285"/>
    </location>
</feature>
<evidence type="ECO:0000256" key="3">
    <source>
        <dbReference type="ARBA" id="ARBA00022989"/>
    </source>
</evidence>
<dbReference type="InterPro" id="IPR011701">
    <property type="entry name" value="MFS"/>
</dbReference>
<feature type="transmembrane region" description="Helical" evidence="5">
    <location>
        <begin position="151"/>
        <end position="176"/>
    </location>
</feature>
<evidence type="ECO:0000259" key="6">
    <source>
        <dbReference type="PROSITE" id="PS50850"/>
    </source>
</evidence>
<evidence type="ECO:0000256" key="2">
    <source>
        <dbReference type="ARBA" id="ARBA00022692"/>
    </source>
</evidence>
<dbReference type="PROSITE" id="PS50850">
    <property type="entry name" value="MFS"/>
    <property type="match status" value="1"/>
</dbReference>
<feature type="transmembrane region" description="Helical" evidence="5">
    <location>
        <begin position="420"/>
        <end position="439"/>
    </location>
</feature>
<protein>
    <submittedName>
        <fullName evidence="7">MFS transporter</fullName>
    </submittedName>
</protein>
<dbReference type="PROSITE" id="PS00217">
    <property type="entry name" value="SUGAR_TRANSPORT_2"/>
    <property type="match status" value="1"/>
</dbReference>
<feature type="transmembrane region" description="Helical" evidence="5">
    <location>
        <begin position="118"/>
        <end position="139"/>
    </location>
</feature>
<keyword evidence="3 5" id="KW-1133">Transmembrane helix</keyword>
<feature type="transmembrane region" description="Helical" evidence="5">
    <location>
        <begin position="328"/>
        <end position="347"/>
    </location>
</feature>